<dbReference type="InterPro" id="IPR038765">
    <property type="entry name" value="Papain-like_cys_pep_sf"/>
</dbReference>
<name>A0A7R8V8E7_HERIL</name>
<reference evidence="10 11" key="1">
    <citation type="submission" date="2020-11" db="EMBL/GenBank/DDBJ databases">
        <authorList>
            <person name="Wallbank WR R."/>
            <person name="Pardo Diaz C."/>
            <person name="Kozak K."/>
            <person name="Martin S."/>
            <person name="Jiggins C."/>
            <person name="Moest M."/>
            <person name="Warren A I."/>
            <person name="Generalovic N T."/>
            <person name="Byers J.R.P. K."/>
            <person name="Montejo-Kovacevich G."/>
            <person name="Yen C E."/>
        </authorList>
    </citation>
    <scope>NUCLEOTIDE SEQUENCE [LARGE SCALE GENOMIC DNA]</scope>
</reference>
<dbReference type="PRINTS" id="PR00705">
    <property type="entry name" value="PAPAIN"/>
</dbReference>
<proteinExistence type="inferred from homology"/>
<dbReference type="FunCoup" id="A0A7R8V8E7">
    <property type="interactions" value="3"/>
</dbReference>
<keyword evidence="11" id="KW-1185">Reference proteome</keyword>
<dbReference type="FunFam" id="3.90.70.10:FF:000006">
    <property type="entry name" value="Cathepsin S"/>
    <property type="match status" value="1"/>
</dbReference>
<dbReference type="SUPFAM" id="SSF54001">
    <property type="entry name" value="Cysteine proteinases"/>
    <property type="match status" value="1"/>
</dbReference>
<keyword evidence="4" id="KW-0788">Thiol protease</keyword>
<dbReference type="InterPro" id="IPR013128">
    <property type="entry name" value="Peptidase_C1A"/>
</dbReference>
<dbReference type="EMBL" id="LR899015">
    <property type="protein sequence ID" value="CAD7094065.1"/>
    <property type="molecule type" value="Genomic_DNA"/>
</dbReference>
<gene>
    <name evidence="10" type="ORF">HERILL_LOCUS16300</name>
</gene>
<comment type="catalytic activity">
    <reaction evidence="5">
        <text>Specificity close to that of papain. As compared to cathepsin B, cathepsin L exhibits higher activity toward protein substrates, but has little activity on Z-Arg-Arg-NHMec, and no peptidyl-dipeptidase activity.</text>
        <dbReference type="EC" id="3.4.22.15"/>
    </reaction>
</comment>
<feature type="domain" description="Cathepsin propeptide inhibitor" evidence="9">
    <location>
        <begin position="25"/>
        <end position="84"/>
    </location>
</feature>
<dbReference type="GO" id="GO:0006508">
    <property type="term" value="P:proteolysis"/>
    <property type="evidence" value="ECO:0007669"/>
    <property type="project" value="UniProtKB-KW"/>
</dbReference>
<keyword evidence="2" id="KW-0645">Protease</keyword>
<dbReference type="Pfam" id="PF08246">
    <property type="entry name" value="Inhibitor_I29"/>
    <property type="match status" value="1"/>
</dbReference>
<evidence type="ECO:0000259" key="8">
    <source>
        <dbReference type="SMART" id="SM00645"/>
    </source>
</evidence>
<dbReference type="InterPro" id="IPR000668">
    <property type="entry name" value="Peptidase_C1A_C"/>
</dbReference>
<organism evidence="10 11">
    <name type="scientific">Hermetia illucens</name>
    <name type="common">Black soldier fly</name>
    <dbReference type="NCBI Taxonomy" id="343691"/>
    <lineage>
        <taxon>Eukaryota</taxon>
        <taxon>Metazoa</taxon>
        <taxon>Ecdysozoa</taxon>
        <taxon>Arthropoda</taxon>
        <taxon>Hexapoda</taxon>
        <taxon>Insecta</taxon>
        <taxon>Pterygota</taxon>
        <taxon>Neoptera</taxon>
        <taxon>Endopterygota</taxon>
        <taxon>Diptera</taxon>
        <taxon>Brachycera</taxon>
        <taxon>Stratiomyomorpha</taxon>
        <taxon>Stratiomyidae</taxon>
        <taxon>Hermetiinae</taxon>
        <taxon>Hermetia</taxon>
    </lineage>
</organism>
<evidence type="ECO:0000256" key="7">
    <source>
        <dbReference type="ARBA" id="ARBA00063237"/>
    </source>
</evidence>
<dbReference type="Proteomes" id="UP000594454">
    <property type="component" value="Chromosome 7"/>
</dbReference>
<dbReference type="InParanoid" id="A0A7R8V8E7"/>
<protein>
    <recommendedName>
        <fullName evidence="6">cathepsin L</fullName>
        <ecNumber evidence="6">3.4.22.15</ecNumber>
    </recommendedName>
</protein>
<evidence type="ECO:0000256" key="5">
    <source>
        <dbReference type="ARBA" id="ARBA00036319"/>
    </source>
</evidence>
<dbReference type="SMART" id="SM00645">
    <property type="entry name" value="Pept_C1"/>
    <property type="match status" value="1"/>
</dbReference>
<evidence type="ECO:0000313" key="10">
    <source>
        <dbReference type="EMBL" id="CAD7094065.1"/>
    </source>
</evidence>
<evidence type="ECO:0000313" key="11">
    <source>
        <dbReference type="Proteomes" id="UP000594454"/>
    </source>
</evidence>
<comment type="subunit">
    <text evidence="7">Dimer of a heavy and a light chain linked by disulfide bonds.</text>
</comment>
<sequence length="331" mass="37656">MTVLSLSKVQCRVEENGRILVYDDFEDYKGQNNKTYRPFEEIRCRKAYEENCKRIRAHNSLYQSGKVAFQLRANCFADLNSQNYLKSHVRLVPSPRIPLIDAPAQIVGASIHRSRDKNQIPDSFDWRDQGFKTPPRNQLSCGSCYAFSIAESIEAQVYKRTGKILDLSEQQIVDCSTRTGNKGCAGGSLRNTLKYLEQYGGLMRDRDYPYRAKEKHCRFAKELAVVQISSWAILPKHDEEAIKVAVATIGPVAVSINASPQTFQLYSNGIYDDPDCSADMVNHAMLVVGYTPEYWIMKNWWGDNWGDGGYMKIRRNRNLCGLANYAAYAIV</sequence>
<evidence type="ECO:0000256" key="1">
    <source>
        <dbReference type="ARBA" id="ARBA00008455"/>
    </source>
</evidence>
<comment type="similarity">
    <text evidence="1">Belongs to the peptidase C1 family.</text>
</comment>
<dbReference type="Gene3D" id="3.90.70.10">
    <property type="entry name" value="Cysteine proteinases"/>
    <property type="match status" value="1"/>
</dbReference>
<feature type="domain" description="Peptidase C1A papain C-terminal" evidence="8">
    <location>
        <begin position="120"/>
        <end position="330"/>
    </location>
</feature>
<evidence type="ECO:0000256" key="2">
    <source>
        <dbReference type="ARBA" id="ARBA00022670"/>
    </source>
</evidence>
<dbReference type="PANTHER" id="PTHR12411">
    <property type="entry name" value="CYSTEINE PROTEASE FAMILY C1-RELATED"/>
    <property type="match status" value="1"/>
</dbReference>
<dbReference type="SMART" id="SM00848">
    <property type="entry name" value="Inhibitor_I29"/>
    <property type="match status" value="1"/>
</dbReference>
<evidence type="ECO:0000256" key="3">
    <source>
        <dbReference type="ARBA" id="ARBA00022801"/>
    </source>
</evidence>
<dbReference type="OrthoDB" id="190265at2759"/>
<dbReference type="InterPro" id="IPR013201">
    <property type="entry name" value="Prot_inhib_I29"/>
</dbReference>
<dbReference type="Pfam" id="PF00112">
    <property type="entry name" value="Peptidase_C1"/>
    <property type="match status" value="1"/>
</dbReference>
<evidence type="ECO:0000256" key="6">
    <source>
        <dbReference type="ARBA" id="ARBA00038911"/>
    </source>
</evidence>
<accession>A0A7R8V8E7</accession>
<dbReference type="CDD" id="cd02248">
    <property type="entry name" value="Peptidase_C1A"/>
    <property type="match status" value="1"/>
</dbReference>
<evidence type="ECO:0000259" key="9">
    <source>
        <dbReference type="SMART" id="SM00848"/>
    </source>
</evidence>
<dbReference type="GO" id="GO:0004197">
    <property type="term" value="F:cysteine-type endopeptidase activity"/>
    <property type="evidence" value="ECO:0007669"/>
    <property type="project" value="UniProtKB-EC"/>
</dbReference>
<dbReference type="EC" id="3.4.22.15" evidence="6"/>
<keyword evidence="3" id="KW-0378">Hydrolase</keyword>
<dbReference type="AlphaFoldDB" id="A0A7R8V8E7"/>
<evidence type="ECO:0000256" key="4">
    <source>
        <dbReference type="ARBA" id="ARBA00022807"/>
    </source>
</evidence>
<dbReference type="InterPro" id="IPR039417">
    <property type="entry name" value="Peptidase_C1A_papain-like"/>
</dbReference>